<dbReference type="InterPro" id="IPR041147">
    <property type="entry name" value="GH38_C"/>
</dbReference>
<keyword evidence="5" id="KW-0732">Signal</keyword>
<dbReference type="InterPro" id="IPR011013">
    <property type="entry name" value="Gal_mutarotase_sf_dom"/>
</dbReference>
<dbReference type="InterPro" id="IPR011330">
    <property type="entry name" value="Glyco_hydro/deAcase_b/a-brl"/>
</dbReference>
<dbReference type="EMBL" id="OC317827">
    <property type="protein sequence ID" value="CAD7399258.1"/>
    <property type="molecule type" value="Genomic_DNA"/>
</dbReference>
<dbReference type="InterPro" id="IPR000602">
    <property type="entry name" value="Glyco_hydro_38_N"/>
</dbReference>
<dbReference type="Pfam" id="PF07748">
    <property type="entry name" value="Glyco_hydro_38C"/>
    <property type="match status" value="1"/>
</dbReference>
<comment type="cofactor">
    <cofactor evidence="11">
        <name>Zn(2+)</name>
        <dbReference type="ChEBI" id="CHEBI:29105"/>
    </cofactor>
    <text evidence="11">Binds 1 zinc ion per subunit.</text>
</comment>
<dbReference type="SUPFAM" id="SSF74650">
    <property type="entry name" value="Galactose mutarotase-like"/>
    <property type="match status" value="1"/>
</dbReference>
<keyword evidence="8" id="KW-1015">Disulfide bond</keyword>
<dbReference type="SUPFAM" id="SSF88688">
    <property type="entry name" value="Families 57/38 glycoside transferase middle domain"/>
    <property type="match status" value="1"/>
</dbReference>
<dbReference type="InterPro" id="IPR027291">
    <property type="entry name" value="Glyco_hydro_38_N_sf"/>
</dbReference>
<proteinExistence type="inferred from homology"/>
<dbReference type="PANTHER" id="PTHR11607:SF3">
    <property type="entry name" value="LYSOSOMAL ALPHA-MANNOSIDASE"/>
    <property type="match status" value="1"/>
</dbReference>
<dbReference type="GO" id="GO:0004559">
    <property type="term" value="F:alpha-mannosidase activity"/>
    <property type="evidence" value="ECO:0007669"/>
    <property type="project" value="UniProtKB-EC"/>
</dbReference>
<evidence type="ECO:0000256" key="10">
    <source>
        <dbReference type="ARBA" id="ARBA00023295"/>
    </source>
</evidence>
<dbReference type="InterPro" id="IPR050843">
    <property type="entry name" value="Glycosyl_Hydrlase_38"/>
</dbReference>
<feature type="compositionally biased region" description="Acidic residues" evidence="12">
    <location>
        <begin position="581"/>
        <end position="616"/>
    </location>
</feature>
<evidence type="ECO:0000256" key="11">
    <source>
        <dbReference type="RuleBase" id="RU361199"/>
    </source>
</evidence>
<evidence type="ECO:0000256" key="9">
    <source>
        <dbReference type="ARBA" id="ARBA00023180"/>
    </source>
</evidence>
<dbReference type="InterPro" id="IPR037094">
    <property type="entry name" value="Glyco_hydro_38_cen_sf"/>
</dbReference>
<organism evidence="14">
    <name type="scientific">Timema cristinae</name>
    <name type="common">Walking stick</name>
    <dbReference type="NCBI Taxonomy" id="61476"/>
    <lineage>
        <taxon>Eukaryota</taxon>
        <taxon>Metazoa</taxon>
        <taxon>Ecdysozoa</taxon>
        <taxon>Arthropoda</taxon>
        <taxon>Hexapoda</taxon>
        <taxon>Insecta</taxon>
        <taxon>Pterygota</taxon>
        <taxon>Neoptera</taxon>
        <taxon>Polyneoptera</taxon>
        <taxon>Phasmatodea</taxon>
        <taxon>Timematodea</taxon>
        <taxon>Timematoidea</taxon>
        <taxon>Timematidae</taxon>
        <taxon>Timema</taxon>
    </lineage>
</organism>
<evidence type="ECO:0000256" key="5">
    <source>
        <dbReference type="ARBA" id="ARBA00022729"/>
    </source>
</evidence>
<dbReference type="EC" id="3.2.1.-" evidence="11"/>
<evidence type="ECO:0000256" key="3">
    <source>
        <dbReference type="ARBA" id="ARBA00012752"/>
    </source>
</evidence>
<feature type="region of interest" description="Disordered" evidence="12">
    <location>
        <begin position="578"/>
        <end position="616"/>
    </location>
</feature>
<dbReference type="Pfam" id="PF01074">
    <property type="entry name" value="Glyco_hydro_38N"/>
    <property type="match status" value="1"/>
</dbReference>
<dbReference type="Gene3D" id="2.60.40.1180">
    <property type="entry name" value="Golgi alpha-mannosidase II"/>
    <property type="match status" value="1"/>
</dbReference>
<gene>
    <name evidence="14" type="ORF">TCEB3V08_LOCUS4921</name>
</gene>
<dbReference type="InterPro" id="IPR048534">
    <property type="entry name" value="Man2a1-like_dom"/>
</dbReference>
<dbReference type="Gene3D" id="2.70.98.30">
    <property type="entry name" value="Golgi alpha-mannosidase II, domain 4"/>
    <property type="match status" value="1"/>
</dbReference>
<dbReference type="SMART" id="SM00872">
    <property type="entry name" value="Alpha-mann_mid"/>
    <property type="match status" value="1"/>
</dbReference>
<dbReference type="PANTHER" id="PTHR11607">
    <property type="entry name" value="ALPHA-MANNOSIDASE"/>
    <property type="match status" value="1"/>
</dbReference>
<dbReference type="InterPro" id="IPR015341">
    <property type="entry name" value="Glyco_hydro_38_cen"/>
</dbReference>
<dbReference type="SUPFAM" id="SSF88713">
    <property type="entry name" value="Glycoside hydrolase/deacetylase"/>
    <property type="match status" value="1"/>
</dbReference>
<feature type="domain" description="Glycoside hydrolase family 38 central" evidence="13">
    <location>
        <begin position="364"/>
        <end position="440"/>
    </location>
</feature>
<evidence type="ECO:0000259" key="13">
    <source>
        <dbReference type="SMART" id="SM00872"/>
    </source>
</evidence>
<keyword evidence="9" id="KW-0325">Glycoprotein</keyword>
<evidence type="ECO:0000256" key="2">
    <source>
        <dbReference type="ARBA" id="ARBA00009792"/>
    </source>
</evidence>
<dbReference type="Gene3D" id="1.20.1270.50">
    <property type="entry name" value="Glycoside hydrolase family 38, central domain"/>
    <property type="match status" value="2"/>
</dbReference>
<evidence type="ECO:0000256" key="12">
    <source>
        <dbReference type="SAM" id="MobiDB-lite"/>
    </source>
</evidence>
<comment type="catalytic activity">
    <reaction evidence="1">
        <text>Hydrolysis of terminal, non-reducing alpha-D-mannose residues in alpha-D-mannosides.</text>
        <dbReference type="EC" id="3.2.1.24"/>
    </reaction>
</comment>
<protein>
    <recommendedName>
        <fullName evidence="3 11">Alpha-mannosidase</fullName>
        <ecNumber evidence="11">3.2.1.-</ecNumber>
    </recommendedName>
</protein>
<name>A0A7R9CPY3_TIMCR</name>
<dbReference type="InterPro" id="IPR011682">
    <property type="entry name" value="Glyco_hydro_38_C"/>
</dbReference>
<dbReference type="Gene3D" id="2.60.40.1360">
    <property type="match status" value="1"/>
</dbReference>
<evidence type="ECO:0000313" key="14">
    <source>
        <dbReference type="EMBL" id="CAD7399258.1"/>
    </source>
</evidence>
<accession>A0A7R9CPY3</accession>
<dbReference type="FunFam" id="1.20.1270.50:FF:000002">
    <property type="entry name" value="Alpha-mannosidase"/>
    <property type="match status" value="1"/>
</dbReference>
<keyword evidence="10 11" id="KW-0326">Glycosidase</keyword>
<dbReference type="GO" id="GO:0006013">
    <property type="term" value="P:mannose metabolic process"/>
    <property type="evidence" value="ECO:0007669"/>
    <property type="project" value="InterPro"/>
</dbReference>
<evidence type="ECO:0000256" key="1">
    <source>
        <dbReference type="ARBA" id="ARBA00000365"/>
    </source>
</evidence>
<dbReference type="AlphaFoldDB" id="A0A7R9CPY3"/>
<keyword evidence="6 11" id="KW-0378">Hydrolase</keyword>
<dbReference type="Gene3D" id="3.20.110.10">
    <property type="entry name" value="Glycoside hydrolase 38, N terminal domain"/>
    <property type="match status" value="1"/>
</dbReference>
<dbReference type="Pfam" id="PF09261">
    <property type="entry name" value="Alpha-mann_mid"/>
    <property type="match status" value="1"/>
</dbReference>
<evidence type="ECO:0000256" key="7">
    <source>
        <dbReference type="ARBA" id="ARBA00022833"/>
    </source>
</evidence>
<evidence type="ECO:0000256" key="8">
    <source>
        <dbReference type="ARBA" id="ARBA00023157"/>
    </source>
</evidence>
<dbReference type="Pfam" id="PF17677">
    <property type="entry name" value="Glyco_hydro38C2"/>
    <property type="match status" value="1"/>
</dbReference>
<keyword evidence="4 11" id="KW-0479">Metal-binding</keyword>
<comment type="similarity">
    <text evidence="2 11">Belongs to the glycosyl hydrolase 38 family.</text>
</comment>
<evidence type="ECO:0000256" key="6">
    <source>
        <dbReference type="ARBA" id="ARBA00022801"/>
    </source>
</evidence>
<dbReference type="InterPro" id="IPR013780">
    <property type="entry name" value="Glyco_hydro_b"/>
</dbReference>
<reference evidence="14" key="1">
    <citation type="submission" date="2020-11" db="EMBL/GenBank/DDBJ databases">
        <authorList>
            <person name="Tran Van P."/>
        </authorList>
    </citation>
    <scope>NUCLEOTIDE SEQUENCE</scope>
</reference>
<sequence length="1108" mass="124175">MGCLPYGVGDTSQLNFQVHPGRDSILLEVVVVLMTSVLSPGLSRRRQHSFGSGGCSNDKCSVFRFIQVYPGEDNILLEVVVVAMTSVLYSGLSRFIQVETAFFWKWWDEQDEDTRDLYRSLVNSGQIEMVGGGWSMNDEAASHYHSTIENFALGLRRLNDTFGSCGRPHVGWQIDPFGHSRETASIMAQMGFDGLFFSRLDYDDKTNRINTRTMEQVWEASANLGSSADLFTGVLFNHYSYPPGFCFDINCGDDPFIDNKRSPDYNVDEKVQQFISFVNNQLKAYTTQNIILTMGEDFNYQNAHMNFKNMDKLIGYVNALQANGSNINVFYSTPSCYLKALHDANQTWSVKEDDFFPYASEPYSYWTGYFTSRPTQKRLERMGNNLLQVSKQLVVLGNVTDDDSQAKIVGMMEAMGIMQHHDAITGTEKQAVADDYARILSEGISGCGDVTRKAINNLLSDSNEASNLELKSCLLLNISLCEETESYKDFLVTIYNPISHVVSQYVRLPVSGDSYTVTDYNDEEILSQLVPIPDSILNIAYRNSSARNEIVFQASNLPPLGLTTYRVTLVANKLQGRLSQDLEESEGSNEDDYSDDSFEETDGNDQSLEEDNNDGGEELEKVEAEGDITIGNDLISVSIDGSNGRVKSITNNGIEIPVQQEFLYYEGVQGNNAEVLNRSSGAYIFRPISSEPISISETVSTSVHKGVLVEEVHQVFNDWVSQVIRVYKGETHVEFEWLVGPIPISDNVSKEPITRFTTNLESEELFYTDSNGRELLERRRDYRPTWTANLTEPVSGNYYPVTSKILIRDQNKGLELAVLNDRSQGGSSMKDGQVEIMVHRRLLSDDAKGAGEALNETAYGEGLIARGRHFVFAGEIAGSDNVSLAAQERLLAQRILLAPWVFISRGSSAQTRSINKKQVSNVFVGLTNSLPENVQVLTLERWTDNSLLLRLEHILEKDEDEVLSRDVSINIQDLLSSVMVNSLRETTLDGNQWLSDTDRFTWTSTDTRHRSEVSRDIQDFSITLRIMKAMFKVSVPEIAWGRVENHFGKTTLSTPDQDSNLSLPVIGSLVYCETRPCSKLDDQSISPLTPNQTLFQLDEQSINPLTPS</sequence>
<dbReference type="GO" id="GO:0030246">
    <property type="term" value="F:carbohydrate binding"/>
    <property type="evidence" value="ECO:0007669"/>
    <property type="project" value="InterPro"/>
</dbReference>
<dbReference type="InterPro" id="IPR028995">
    <property type="entry name" value="Glyco_hydro_57/38_cen_sf"/>
</dbReference>
<keyword evidence="7 11" id="KW-0862">Zinc</keyword>
<evidence type="ECO:0000256" key="4">
    <source>
        <dbReference type="ARBA" id="ARBA00022723"/>
    </source>
</evidence>
<dbReference type="CDD" id="cd10810">
    <property type="entry name" value="GH38N_AMII_LAM_like"/>
    <property type="match status" value="1"/>
</dbReference>
<dbReference type="GO" id="GO:0005764">
    <property type="term" value="C:lysosome"/>
    <property type="evidence" value="ECO:0007669"/>
    <property type="project" value="TreeGrafter"/>
</dbReference>
<dbReference type="FunFam" id="2.60.40.1180:FF:000018">
    <property type="entry name" value="Alpha-mannosidase"/>
    <property type="match status" value="1"/>
</dbReference>
<dbReference type="FunFam" id="1.20.1270.50:FF:000003">
    <property type="entry name" value="Alpha-mannosidase"/>
    <property type="match status" value="1"/>
</dbReference>
<dbReference type="GO" id="GO:0046872">
    <property type="term" value="F:metal ion binding"/>
    <property type="evidence" value="ECO:0007669"/>
    <property type="project" value="UniProtKB-KW"/>
</dbReference>
<dbReference type="Pfam" id="PF21260">
    <property type="entry name" value="Laman-like_dom"/>
    <property type="match status" value="1"/>
</dbReference>
<dbReference type="FunFam" id="2.70.98.30:FF:000003">
    <property type="entry name" value="Alpha-mannosidase"/>
    <property type="match status" value="1"/>
</dbReference>